<reference evidence="1 2" key="1">
    <citation type="submission" date="2017-11" db="EMBL/GenBank/DDBJ databases">
        <title>Complete genome of a free-living desiccation-tolerant cyanobacterium and its photosynthetic adaptation to extreme terrestrial habitat.</title>
        <authorList>
            <person name="Shang J."/>
        </authorList>
    </citation>
    <scope>NUCLEOTIDE SEQUENCE [LARGE SCALE GENOMIC DNA]</scope>
    <source>
        <strain evidence="1 2">CCNUN1</strain>
    </source>
</reference>
<dbReference type="KEGG" id="nfl:COO91_01482"/>
<organism evidence="1 2">
    <name type="scientific">Nostoc flagelliforme CCNUN1</name>
    <dbReference type="NCBI Taxonomy" id="2038116"/>
    <lineage>
        <taxon>Bacteria</taxon>
        <taxon>Bacillati</taxon>
        <taxon>Cyanobacteriota</taxon>
        <taxon>Cyanophyceae</taxon>
        <taxon>Nostocales</taxon>
        <taxon>Nostocaceae</taxon>
        <taxon>Nostoc</taxon>
    </lineage>
</organism>
<protein>
    <submittedName>
        <fullName evidence="1">Uncharacterized protein</fullName>
    </submittedName>
</protein>
<dbReference type="AlphaFoldDB" id="A0A2K8SJI2"/>
<gene>
    <name evidence="1" type="ORF">COO91_01482</name>
</gene>
<proteinExistence type="predicted"/>
<dbReference type="EMBL" id="CP024785">
    <property type="protein sequence ID" value="AUB35592.1"/>
    <property type="molecule type" value="Genomic_DNA"/>
</dbReference>
<evidence type="ECO:0000313" key="1">
    <source>
        <dbReference type="EMBL" id="AUB35592.1"/>
    </source>
</evidence>
<sequence>MPIFVKLPCCTINLSQIRLIEFEFEPLIAVITWAGGEEATLLRGCDALALMEAIEHLKYFIDTSAYVKEENLLFDS</sequence>
<dbReference type="OrthoDB" id="521049at2"/>
<dbReference type="Proteomes" id="UP000232003">
    <property type="component" value="Chromosome"/>
</dbReference>
<evidence type="ECO:0000313" key="2">
    <source>
        <dbReference type="Proteomes" id="UP000232003"/>
    </source>
</evidence>
<accession>A0A2K8SJI2</accession>
<keyword evidence="2" id="KW-1185">Reference proteome</keyword>
<name>A0A2K8SJI2_9NOSO</name>
<dbReference type="RefSeq" id="WP_100897757.1">
    <property type="nucleotide sequence ID" value="NZ_CAWNNC010000001.1"/>
</dbReference>